<name>A0A6S6QN93_9FIRM</name>
<evidence type="ECO:0000313" key="3">
    <source>
        <dbReference type="EMBL" id="BCJ92823.1"/>
    </source>
</evidence>
<gene>
    <name evidence="3" type="ORF">acsn021_03920</name>
</gene>
<keyword evidence="4" id="KW-1185">Reference proteome</keyword>
<dbReference type="GO" id="GO:0003677">
    <property type="term" value="F:DNA binding"/>
    <property type="evidence" value="ECO:0007669"/>
    <property type="project" value="InterPro"/>
</dbReference>
<dbReference type="KEGG" id="acel:acsn021_03920"/>
<dbReference type="AlphaFoldDB" id="A0A6S6QN93"/>
<evidence type="ECO:0000256" key="2">
    <source>
        <dbReference type="ARBA" id="ARBA00022649"/>
    </source>
</evidence>
<dbReference type="SUPFAM" id="SSF50118">
    <property type="entry name" value="Cell growth inhibitor/plasmid maintenance toxic component"/>
    <property type="match status" value="1"/>
</dbReference>
<accession>A0A6S6QN93</accession>
<proteinExistence type="inferred from homology"/>
<organism evidence="3 4">
    <name type="scientific">Anaerocolumna cellulosilytica</name>
    <dbReference type="NCBI Taxonomy" id="433286"/>
    <lineage>
        <taxon>Bacteria</taxon>
        <taxon>Bacillati</taxon>
        <taxon>Bacillota</taxon>
        <taxon>Clostridia</taxon>
        <taxon>Lachnospirales</taxon>
        <taxon>Lachnospiraceae</taxon>
        <taxon>Anaerocolumna</taxon>
    </lineage>
</organism>
<dbReference type="InterPro" id="IPR003477">
    <property type="entry name" value="PemK-like"/>
</dbReference>
<reference evidence="3 4" key="1">
    <citation type="journal article" date="2016" name="Int. J. Syst. Evol. Microbiol.">
        <title>Descriptions of Anaerotaenia torta gen. nov., sp. nov. and Anaerocolumna cellulosilytica gen. nov., sp. nov. isolated from a methanogenic reactor of cattle waste.</title>
        <authorList>
            <person name="Uek A."/>
            <person name="Ohtaki Y."/>
            <person name="Kaku N."/>
            <person name="Ueki K."/>
        </authorList>
    </citation>
    <scope>NUCLEOTIDE SEQUENCE [LARGE SCALE GENOMIC DNA]</scope>
    <source>
        <strain evidence="3 4">SN021</strain>
    </source>
</reference>
<dbReference type="Gene3D" id="2.30.30.110">
    <property type="match status" value="1"/>
</dbReference>
<dbReference type="InterPro" id="IPR011067">
    <property type="entry name" value="Plasmid_toxin/cell-grow_inhib"/>
</dbReference>
<dbReference type="Proteomes" id="UP000515561">
    <property type="component" value="Chromosome"/>
</dbReference>
<evidence type="ECO:0000256" key="1">
    <source>
        <dbReference type="ARBA" id="ARBA00007521"/>
    </source>
</evidence>
<evidence type="ECO:0000313" key="4">
    <source>
        <dbReference type="Proteomes" id="UP000515561"/>
    </source>
</evidence>
<dbReference type="Pfam" id="PF02452">
    <property type="entry name" value="PemK_toxin"/>
    <property type="match status" value="1"/>
</dbReference>
<protein>
    <submittedName>
        <fullName evidence="3">Uncharacterized protein</fullName>
    </submittedName>
</protein>
<dbReference type="RefSeq" id="WP_184094639.1">
    <property type="nucleotide sequence ID" value="NZ_AP023367.1"/>
</dbReference>
<comment type="similarity">
    <text evidence="1">Belongs to the PemK/MazF family.</text>
</comment>
<keyword evidence="2" id="KW-1277">Toxin-antitoxin system</keyword>
<dbReference type="EMBL" id="AP023367">
    <property type="protein sequence ID" value="BCJ92823.1"/>
    <property type="molecule type" value="Genomic_DNA"/>
</dbReference>
<sequence>MGKEITKEEVITHKKKAISKLNRTFEALLNSPNPKHHKKADLVAYWIETYSHYLLNEERFDYTRVLKFNRGDIVSINFGFNVASEQGGLHYAIVLDNDNKHTSPVITVLPLSSGTETDVHERDVYLGNELYEKLKQKHNSLSQKIKSERDEVLQLLVGLQKSITLIGKENITGQEAYNNLEVLINETKEKKANLDKEYEIFLRYEREINKLKSGSIALMEQITTISKMRIYTPKNSMDLLYGIKFSNPAMNKINDNIKKLFLYENKC</sequence>